<dbReference type="Gene3D" id="1.20.1560.10">
    <property type="entry name" value="ABC transporter type 1, transmembrane domain"/>
    <property type="match status" value="1"/>
</dbReference>
<evidence type="ECO:0000256" key="6">
    <source>
        <dbReference type="ARBA" id="ARBA00022989"/>
    </source>
</evidence>
<keyword evidence="3 9" id="KW-0812">Transmembrane</keyword>
<feature type="transmembrane region" description="Helical" evidence="9">
    <location>
        <begin position="6"/>
        <end position="23"/>
    </location>
</feature>
<keyword evidence="6 9" id="KW-1133">Transmembrane helix</keyword>
<reference evidence="11" key="2">
    <citation type="submission" date="2021-04" db="EMBL/GenBank/DDBJ databases">
        <authorList>
            <person name="Gilroy R."/>
        </authorList>
    </citation>
    <scope>NUCLEOTIDE SEQUENCE</scope>
    <source>
        <strain evidence="11">ChiSxjej3B15-24422</strain>
    </source>
</reference>
<dbReference type="EMBL" id="DXDD01000007">
    <property type="protein sequence ID" value="HIY59221.1"/>
    <property type="molecule type" value="Genomic_DNA"/>
</dbReference>
<feature type="region of interest" description="Disordered" evidence="8">
    <location>
        <begin position="170"/>
        <end position="191"/>
    </location>
</feature>
<evidence type="ECO:0000256" key="8">
    <source>
        <dbReference type="SAM" id="MobiDB-lite"/>
    </source>
</evidence>
<dbReference type="PANTHER" id="PTHR24223">
    <property type="entry name" value="ATP-BINDING CASSETTE SUB-FAMILY C"/>
    <property type="match status" value="1"/>
</dbReference>
<evidence type="ECO:0000259" key="10">
    <source>
        <dbReference type="PROSITE" id="PS50929"/>
    </source>
</evidence>
<comment type="subcellular location">
    <subcellularLocation>
        <location evidence="1">Cell membrane</location>
        <topology evidence="1">Multi-pass membrane protein</topology>
    </subcellularLocation>
</comment>
<dbReference type="GO" id="GO:0005886">
    <property type="term" value="C:plasma membrane"/>
    <property type="evidence" value="ECO:0007669"/>
    <property type="project" value="UniProtKB-SubCell"/>
</dbReference>
<reference evidence="11" key="1">
    <citation type="journal article" date="2021" name="PeerJ">
        <title>Extensive microbial diversity within the chicken gut microbiome revealed by metagenomics and culture.</title>
        <authorList>
            <person name="Gilroy R."/>
            <person name="Ravi A."/>
            <person name="Getino M."/>
            <person name="Pursley I."/>
            <person name="Horton D.L."/>
            <person name="Alikhan N.F."/>
            <person name="Baker D."/>
            <person name="Gharbi K."/>
            <person name="Hall N."/>
            <person name="Watson M."/>
            <person name="Adriaenssens E.M."/>
            <person name="Foster-Nyarko E."/>
            <person name="Jarju S."/>
            <person name="Secka A."/>
            <person name="Antonio M."/>
            <person name="Oren A."/>
            <person name="Chaudhuri R.R."/>
            <person name="La Ragione R."/>
            <person name="Hildebrand F."/>
            <person name="Pallen M.J."/>
        </authorList>
    </citation>
    <scope>NUCLEOTIDE SEQUENCE</scope>
    <source>
        <strain evidence="11">ChiSxjej3B15-24422</strain>
    </source>
</reference>
<name>A0A9D1YM62_9FIRM</name>
<protein>
    <submittedName>
        <fullName evidence="11">ABC transporter ATP-binding protein/permease</fullName>
    </submittedName>
</protein>
<evidence type="ECO:0000256" key="4">
    <source>
        <dbReference type="ARBA" id="ARBA00022741"/>
    </source>
</evidence>
<dbReference type="InterPro" id="IPR011527">
    <property type="entry name" value="ABC1_TM_dom"/>
</dbReference>
<evidence type="ECO:0000313" key="12">
    <source>
        <dbReference type="Proteomes" id="UP000824007"/>
    </source>
</evidence>
<keyword evidence="4" id="KW-0547">Nucleotide-binding</keyword>
<dbReference type="InterPro" id="IPR036640">
    <property type="entry name" value="ABC1_TM_sf"/>
</dbReference>
<sequence>MLGVNPLFAAISLIPSLLILLLIRRLDRRILMWRETARKSTSEVTEFLENVFGHMEYFRLAAGREKMEELFREKCERRADREIRDRLLDGILSVISENASAFVLGIVLLTALPLYQSGRLSVGELVMFEYYYAFLSSLPDSAGRLIRRHRQAEVAERRLKAVNDEILQTETQHTGTQHTETQQAETQHTGTQKIGTFPQINEDAAFCPSGNLRISVDGPRGPIRLSARPGKTVLISGGQEADRSRMLRRLFQVCTRQLPEVPAAYVPAEPVLFQTSIRDNICFGEPFFQERLDLVMELAGLKEDFEKEDRNEIERSAGKMGAALSGGQKKRIGIARALYTCMSRCASQNGADRYLLFIDGLTEAVDERTGEYLISHVLNRPDAIAFVASDSERMRGADPSGAVTVRRRGSVI</sequence>
<keyword evidence="2" id="KW-0813">Transport</keyword>
<feature type="transmembrane region" description="Helical" evidence="9">
    <location>
        <begin position="87"/>
        <end position="115"/>
    </location>
</feature>
<keyword evidence="5 11" id="KW-0067">ATP-binding</keyword>
<evidence type="ECO:0000313" key="11">
    <source>
        <dbReference type="EMBL" id="HIY59221.1"/>
    </source>
</evidence>
<dbReference type="PROSITE" id="PS50929">
    <property type="entry name" value="ABC_TM1F"/>
    <property type="match status" value="1"/>
</dbReference>
<organism evidence="11 12">
    <name type="scientific">Candidatus Eisenbergiella pullistercoris</name>
    <dbReference type="NCBI Taxonomy" id="2838555"/>
    <lineage>
        <taxon>Bacteria</taxon>
        <taxon>Bacillati</taxon>
        <taxon>Bacillota</taxon>
        <taxon>Clostridia</taxon>
        <taxon>Lachnospirales</taxon>
        <taxon>Lachnospiraceae</taxon>
        <taxon>Eisenbergiella</taxon>
    </lineage>
</organism>
<dbReference type="SUPFAM" id="SSF52540">
    <property type="entry name" value="P-loop containing nucleoside triphosphate hydrolases"/>
    <property type="match status" value="1"/>
</dbReference>
<feature type="domain" description="ABC transmembrane type-1" evidence="10">
    <location>
        <begin position="1"/>
        <end position="128"/>
    </location>
</feature>
<proteinExistence type="predicted"/>
<evidence type="ECO:0000256" key="7">
    <source>
        <dbReference type="ARBA" id="ARBA00023136"/>
    </source>
</evidence>
<dbReference type="InterPro" id="IPR027417">
    <property type="entry name" value="P-loop_NTPase"/>
</dbReference>
<evidence type="ECO:0000256" key="2">
    <source>
        <dbReference type="ARBA" id="ARBA00022448"/>
    </source>
</evidence>
<dbReference type="Gene3D" id="3.40.50.300">
    <property type="entry name" value="P-loop containing nucleotide triphosphate hydrolases"/>
    <property type="match status" value="1"/>
</dbReference>
<keyword evidence="7 9" id="KW-0472">Membrane</keyword>
<evidence type="ECO:0000256" key="9">
    <source>
        <dbReference type="SAM" id="Phobius"/>
    </source>
</evidence>
<evidence type="ECO:0000256" key="1">
    <source>
        <dbReference type="ARBA" id="ARBA00004651"/>
    </source>
</evidence>
<accession>A0A9D1YM62</accession>
<dbReference type="GO" id="GO:0005524">
    <property type="term" value="F:ATP binding"/>
    <property type="evidence" value="ECO:0007669"/>
    <property type="project" value="UniProtKB-KW"/>
</dbReference>
<dbReference type="InterPro" id="IPR050173">
    <property type="entry name" value="ABC_transporter_C-like"/>
</dbReference>
<evidence type="ECO:0000256" key="5">
    <source>
        <dbReference type="ARBA" id="ARBA00022840"/>
    </source>
</evidence>
<dbReference type="AlphaFoldDB" id="A0A9D1YM62"/>
<dbReference type="SUPFAM" id="SSF90123">
    <property type="entry name" value="ABC transporter transmembrane region"/>
    <property type="match status" value="1"/>
</dbReference>
<gene>
    <name evidence="11" type="ORF">H9831_00845</name>
</gene>
<dbReference type="GO" id="GO:0140359">
    <property type="term" value="F:ABC-type transporter activity"/>
    <property type="evidence" value="ECO:0007669"/>
    <property type="project" value="InterPro"/>
</dbReference>
<dbReference type="Proteomes" id="UP000824007">
    <property type="component" value="Unassembled WGS sequence"/>
</dbReference>
<comment type="caution">
    <text evidence="11">The sequence shown here is derived from an EMBL/GenBank/DDBJ whole genome shotgun (WGS) entry which is preliminary data.</text>
</comment>
<evidence type="ECO:0000256" key="3">
    <source>
        <dbReference type="ARBA" id="ARBA00022692"/>
    </source>
</evidence>